<feature type="domain" description="ZAD" evidence="15">
    <location>
        <begin position="2"/>
        <end position="74"/>
    </location>
</feature>
<dbReference type="InterPro" id="IPR036236">
    <property type="entry name" value="Znf_C2H2_sf"/>
</dbReference>
<evidence type="ECO:0000256" key="5">
    <source>
        <dbReference type="ARBA" id="ARBA00022771"/>
    </source>
</evidence>
<dbReference type="PROSITE" id="PS51915">
    <property type="entry name" value="ZAD"/>
    <property type="match status" value="1"/>
</dbReference>
<evidence type="ECO:0000256" key="12">
    <source>
        <dbReference type="PROSITE-ProRule" id="PRU01263"/>
    </source>
</evidence>
<dbReference type="Gene3D" id="3.40.1800.20">
    <property type="match status" value="1"/>
</dbReference>
<feature type="binding site" evidence="12">
    <location>
        <position position="47"/>
    </location>
    <ligand>
        <name>Zn(2+)</name>
        <dbReference type="ChEBI" id="CHEBI:29105"/>
    </ligand>
</feature>
<comment type="similarity">
    <text evidence="2">Belongs to the krueppel C2H2-type zinc-finger protein family.</text>
</comment>
<evidence type="ECO:0000256" key="8">
    <source>
        <dbReference type="ARBA" id="ARBA00023125"/>
    </source>
</evidence>
<evidence type="ECO:0000256" key="13">
    <source>
        <dbReference type="SAM" id="MobiDB-lite"/>
    </source>
</evidence>
<dbReference type="PANTHER" id="PTHR24379">
    <property type="entry name" value="KRAB AND ZINC FINGER DOMAIN-CONTAINING"/>
    <property type="match status" value="1"/>
</dbReference>
<name>A0A8D8JRK5_CULPI</name>
<dbReference type="PROSITE" id="PS00028">
    <property type="entry name" value="ZINC_FINGER_C2H2_1"/>
    <property type="match status" value="3"/>
</dbReference>
<dbReference type="EMBL" id="HBUE01055021">
    <property type="protein sequence ID" value="CAG6466138.1"/>
    <property type="molecule type" value="Transcribed_RNA"/>
</dbReference>
<dbReference type="SUPFAM" id="SSF57716">
    <property type="entry name" value="Glucocorticoid receptor-like (DNA-binding domain)"/>
    <property type="match status" value="1"/>
</dbReference>
<evidence type="ECO:0000259" key="14">
    <source>
        <dbReference type="PROSITE" id="PS50157"/>
    </source>
</evidence>
<sequence>MVLCRLCGKHSPKNDILKKDRHFQEKANDVICMWLITNKDSLPNDVCEPCQTQVEQCYTFKHACRSTQQGFKSGAIALPKPPAPLVDCSDIVQQTLDLITSLAPPRKRGRPPKENRQPPVETASVRVVKMRRKNGHRLMPYQDENGNRLLVPRPWARKYKEAAYMSTEQYRKYATRMDVKARPKKTIVCDECGKEIPETRIDGHRNRHLGLTPYECEKCGDRFHCKMNRRNHELRNHVVGEKRSCETCGKEFTSNMTYKQHVRVVHGERRYACTICPLKMASKTALTTHLKMHNQTRDFKCAECGKKFYAKSVLNIHMRTHSGERPYRCSVEGCGGEGFVHRNMYVFHMERNHPGEPLMYLEAKGRIKESWRKKLASV</sequence>
<dbReference type="SMART" id="SM00355">
    <property type="entry name" value="ZnF_C2H2"/>
    <property type="match status" value="6"/>
</dbReference>
<feature type="binding site" evidence="12">
    <location>
        <position position="4"/>
    </location>
    <ligand>
        <name>Zn(2+)</name>
        <dbReference type="ChEBI" id="CHEBI:29105"/>
    </ligand>
</feature>
<dbReference type="SUPFAM" id="SSF57667">
    <property type="entry name" value="beta-beta-alpha zinc fingers"/>
    <property type="match status" value="3"/>
</dbReference>
<evidence type="ECO:0000256" key="11">
    <source>
        <dbReference type="PROSITE-ProRule" id="PRU00042"/>
    </source>
</evidence>
<keyword evidence="6 12" id="KW-0862">Zinc</keyword>
<evidence type="ECO:0000256" key="4">
    <source>
        <dbReference type="ARBA" id="ARBA00022737"/>
    </source>
</evidence>
<accession>A0A8D8JRK5</accession>
<feature type="binding site" evidence="12">
    <location>
        <position position="50"/>
    </location>
    <ligand>
        <name>Zn(2+)</name>
        <dbReference type="ChEBI" id="CHEBI:29105"/>
    </ligand>
</feature>
<dbReference type="FunFam" id="3.30.160.60:FF:001370">
    <property type="entry name" value="Zinc finger protein"/>
    <property type="match status" value="1"/>
</dbReference>
<evidence type="ECO:0000256" key="10">
    <source>
        <dbReference type="ARBA" id="ARBA00023242"/>
    </source>
</evidence>
<feature type="domain" description="C2H2-type" evidence="14">
    <location>
        <begin position="299"/>
        <end position="326"/>
    </location>
</feature>
<dbReference type="InterPro" id="IPR013087">
    <property type="entry name" value="Znf_C2H2_type"/>
</dbReference>
<dbReference type="SMART" id="SM00868">
    <property type="entry name" value="zf-AD"/>
    <property type="match status" value="1"/>
</dbReference>
<evidence type="ECO:0000256" key="3">
    <source>
        <dbReference type="ARBA" id="ARBA00022723"/>
    </source>
</evidence>
<keyword evidence="9" id="KW-0804">Transcription</keyword>
<evidence type="ECO:0000256" key="2">
    <source>
        <dbReference type="ARBA" id="ARBA00006991"/>
    </source>
</evidence>
<feature type="binding site" evidence="12">
    <location>
        <position position="7"/>
    </location>
    <ligand>
        <name>Zn(2+)</name>
        <dbReference type="ChEBI" id="CHEBI:29105"/>
    </ligand>
</feature>
<dbReference type="EMBL" id="HBUE01187305">
    <property type="protein sequence ID" value="CAG6523340.1"/>
    <property type="molecule type" value="Transcribed_RNA"/>
</dbReference>
<keyword evidence="7" id="KW-0805">Transcription regulation</keyword>
<comment type="subcellular location">
    <subcellularLocation>
        <location evidence="1">Nucleus</location>
    </subcellularLocation>
</comment>
<proteinExistence type="inferred from homology"/>
<keyword evidence="8" id="KW-0238">DNA-binding</keyword>
<dbReference type="Pfam" id="PF12874">
    <property type="entry name" value="zf-met"/>
    <property type="match status" value="1"/>
</dbReference>
<keyword evidence="3 12" id="KW-0479">Metal-binding</keyword>
<evidence type="ECO:0000256" key="9">
    <source>
        <dbReference type="ARBA" id="ARBA00023163"/>
    </source>
</evidence>
<dbReference type="InterPro" id="IPR012934">
    <property type="entry name" value="Znf_AD"/>
</dbReference>
<feature type="region of interest" description="Disordered" evidence="13">
    <location>
        <begin position="101"/>
        <end position="122"/>
    </location>
</feature>
<dbReference type="Pfam" id="PF07776">
    <property type="entry name" value="zf-AD"/>
    <property type="match status" value="1"/>
</dbReference>
<dbReference type="Pfam" id="PF00096">
    <property type="entry name" value="zf-C2H2"/>
    <property type="match status" value="1"/>
</dbReference>
<keyword evidence="5 11" id="KW-0863">Zinc-finger</keyword>
<evidence type="ECO:0000259" key="15">
    <source>
        <dbReference type="PROSITE" id="PS51915"/>
    </source>
</evidence>
<evidence type="ECO:0000256" key="6">
    <source>
        <dbReference type="ARBA" id="ARBA00022833"/>
    </source>
</evidence>
<keyword evidence="4" id="KW-0677">Repeat</keyword>
<dbReference type="Gene3D" id="3.30.160.60">
    <property type="entry name" value="Classic Zinc Finger"/>
    <property type="match status" value="4"/>
</dbReference>
<dbReference type="PANTHER" id="PTHR24379:SF121">
    <property type="entry name" value="C2H2-TYPE DOMAIN-CONTAINING PROTEIN"/>
    <property type="match status" value="1"/>
</dbReference>
<organism evidence="16">
    <name type="scientific">Culex pipiens</name>
    <name type="common">House mosquito</name>
    <dbReference type="NCBI Taxonomy" id="7175"/>
    <lineage>
        <taxon>Eukaryota</taxon>
        <taxon>Metazoa</taxon>
        <taxon>Ecdysozoa</taxon>
        <taxon>Arthropoda</taxon>
        <taxon>Hexapoda</taxon>
        <taxon>Insecta</taxon>
        <taxon>Pterygota</taxon>
        <taxon>Neoptera</taxon>
        <taxon>Endopterygota</taxon>
        <taxon>Diptera</taxon>
        <taxon>Nematocera</taxon>
        <taxon>Culicoidea</taxon>
        <taxon>Culicidae</taxon>
        <taxon>Culicinae</taxon>
        <taxon>Culicini</taxon>
        <taxon>Culex</taxon>
        <taxon>Culex</taxon>
    </lineage>
</organism>
<feature type="domain" description="C2H2-type" evidence="14">
    <location>
        <begin position="271"/>
        <end position="298"/>
    </location>
</feature>
<dbReference type="GO" id="GO:0008270">
    <property type="term" value="F:zinc ion binding"/>
    <property type="evidence" value="ECO:0007669"/>
    <property type="project" value="UniProtKB-UniRule"/>
</dbReference>
<evidence type="ECO:0000256" key="7">
    <source>
        <dbReference type="ARBA" id="ARBA00023015"/>
    </source>
</evidence>
<feature type="domain" description="C2H2-type" evidence="14">
    <location>
        <begin position="214"/>
        <end position="242"/>
    </location>
</feature>
<evidence type="ECO:0000313" key="16">
    <source>
        <dbReference type="EMBL" id="CAG6574997.1"/>
    </source>
</evidence>
<keyword evidence="10" id="KW-0539">Nucleus</keyword>
<dbReference type="EMBL" id="HBUE01293069">
    <property type="protein sequence ID" value="CAG6574997.1"/>
    <property type="molecule type" value="Transcribed_RNA"/>
</dbReference>
<dbReference type="GO" id="GO:0003690">
    <property type="term" value="F:double-stranded DNA binding"/>
    <property type="evidence" value="ECO:0007669"/>
    <property type="project" value="UniProtKB-ARBA"/>
</dbReference>
<dbReference type="GO" id="GO:0005634">
    <property type="term" value="C:nucleus"/>
    <property type="evidence" value="ECO:0007669"/>
    <property type="project" value="UniProtKB-SubCell"/>
</dbReference>
<protein>
    <submittedName>
        <fullName evidence="16">Zinc finger protein 250</fullName>
    </submittedName>
</protein>
<dbReference type="AlphaFoldDB" id="A0A8D8JRK5"/>
<evidence type="ECO:0000256" key="1">
    <source>
        <dbReference type="ARBA" id="ARBA00004123"/>
    </source>
</evidence>
<dbReference type="PROSITE" id="PS50157">
    <property type="entry name" value="ZINC_FINGER_C2H2_2"/>
    <property type="match status" value="4"/>
</dbReference>
<feature type="domain" description="C2H2-type" evidence="14">
    <location>
        <begin position="243"/>
        <end position="271"/>
    </location>
</feature>
<reference evidence="16" key="1">
    <citation type="submission" date="2021-05" db="EMBL/GenBank/DDBJ databases">
        <authorList>
            <person name="Alioto T."/>
            <person name="Alioto T."/>
            <person name="Gomez Garrido J."/>
        </authorList>
    </citation>
    <scope>NUCLEOTIDE SEQUENCE</scope>
</reference>